<accession>A0A803SXG4</accession>
<feature type="region of interest" description="Disordered" evidence="1">
    <location>
        <begin position="39"/>
        <end position="62"/>
    </location>
</feature>
<feature type="compositionally biased region" description="Basic and acidic residues" evidence="1">
    <location>
        <begin position="39"/>
        <end position="53"/>
    </location>
</feature>
<protein>
    <submittedName>
        <fullName evidence="2">Uncharacterized protein</fullName>
    </submittedName>
</protein>
<name>A0A803SXG4_ANOCA</name>
<organism evidence="2 3">
    <name type="scientific">Anolis carolinensis</name>
    <name type="common">Green anole</name>
    <name type="synonym">American chameleon</name>
    <dbReference type="NCBI Taxonomy" id="28377"/>
    <lineage>
        <taxon>Eukaryota</taxon>
        <taxon>Metazoa</taxon>
        <taxon>Chordata</taxon>
        <taxon>Craniata</taxon>
        <taxon>Vertebrata</taxon>
        <taxon>Euteleostomi</taxon>
        <taxon>Lepidosauria</taxon>
        <taxon>Squamata</taxon>
        <taxon>Bifurcata</taxon>
        <taxon>Unidentata</taxon>
        <taxon>Episquamata</taxon>
        <taxon>Toxicofera</taxon>
        <taxon>Iguania</taxon>
        <taxon>Dactyloidae</taxon>
        <taxon>Anolis</taxon>
    </lineage>
</organism>
<dbReference type="GeneTree" id="ENSGT01040000244416"/>
<dbReference type="Proteomes" id="UP000001646">
    <property type="component" value="Chromosome 3"/>
</dbReference>
<keyword evidence="3" id="KW-1185">Reference proteome</keyword>
<sequence length="62" mass="7255">MAVGLRSLEAVLRKTQSLQEQADATEAWAERLQRELDKERAFREQPRNGEQQRPKLVSITQY</sequence>
<evidence type="ECO:0000313" key="2">
    <source>
        <dbReference type="Ensembl" id="ENSACAP00000027654.1"/>
    </source>
</evidence>
<reference evidence="2" key="2">
    <citation type="submission" date="2025-08" db="UniProtKB">
        <authorList>
            <consortium name="Ensembl"/>
        </authorList>
    </citation>
    <scope>IDENTIFICATION</scope>
</reference>
<reference evidence="2" key="3">
    <citation type="submission" date="2025-09" db="UniProtKB">
        <authorList>
            <consortium name="Ensembl"/>
        </authorList>
    </citation>
    <scope>IDENTIFICATION</scope>
</reference>
<dbReference type="InParanoid" id="A0A803SXG4"/>
<proteinExistence type="predicted"/>
<dbReference type="Ensembl" id="ENSACAT00000054890.1">
    <property type="protein sequence ID" value="ENSACAP00000027654.1"/>
    <property type="gene ID" value="ENSACAG00000045471.1"/>
</dbReference>
<evidence type="ECO:0000313" key="3">
    <source>
        <dbReference type="Proteomes" id="UP000001646"/>
    </source>
</evidence>
<reference evidence="2 3" key="1">
    <citation type="submission" date="2009-12" db="EMBL/GenBank/DDBJ databases">
        <title>The Genome Sequence of Anolis carolinensis (Green Anole Lizard).</title>
        <authorList>
            <consortium name="The Genome Sequencing Platform"/>
            <person name="Di Palma F."/>
            <person name="Alfoldi J."/>
            <person name="Heiman D."/>
            <person name="Young S."/>
            <person name="Grabherr M."/>
            <person name="Johnson J."/>
            <person name="Lander E.S."/>
            <person name="Lindblad-Toh K."/>
        </authorList>
    </citation>
    <scope>NUCLEOTIDE SEQUENCE [LARGE SCALE GENOMIC DNA]</scope>
    <source>
        <strain evidence="2 3">JBL SC #1</strain>
    </source>
</reference>
<dbReference type="AlphaFoldDB" id="A0A803SXG4"/>
<evidence type="ECO:0000256" key="1">
    <source>
        <dbReference type="SAM" id="MobiDB-lite"/>
    </source>
</evidence>